<proteinExistence type="predicted"/>
<sequence length="136" mass="15856">MPMYKHRLFMRPRSSLFLFPFFYTCNLTALLPSLLASLLPLARLIAVEICLRSFALMPWSSFSYSGLYPKKLKSLDSLFLHRSIVTCAGSITNVFIHYFDLQTGFFLLGYIHFIVMYCPYVLCYSLCDDDHLPYKH</sequence>
<dbReference type="EMBL" id="VICG01000001">
    <property type="protein sequence ID" value="KAA8576679.1"/>
    <property type="molecule type" value="Genomic_DNA"/>
</dbReference>
<evidence type="ECO:0000313" key="2">
    <source>
        <dbReference type="EMBL" id="KAA8576679.1"/>
    </source>
</evidence>
<feature type="transmembrane region" description="Helical" evidence="1">
    <location>
        <begin position="105"/>
        <end position="127"/>
    </location>
</feature>
<accession>A0A5M9K868</accession>
<gene>
    <name evidence="2" type="ORF">EYC84_006758</name>
</gene>
<organism evidence="2 3">
    <name type="scientific">Monilinia fructicola</name>
    <name type="common">Brown rot fungus</name>
    <name type="synonym">Ciboria fructicola</name>
    <dbReference type="NCBI Taxonomy" id="38448"/>
    <lineage>
        <taxon>Eukaryota</taxon>
        <taxon>Fungi</taxon>
        <taxon>Dikarya</taxon>
        <taxon>Ascomycota</taxon>
        <taxon>Pezizomycotina</taxon>
        <taxon>Leotiomycetes</taxon>
        <taxon>Helotiales</taxon>
        <taxon>Sclerotiniaceae</taxon>
        <taxon>Monilinia</taxon>
    </lineage>
</organism>
<protein>
    <submittedName>
        <fullName evidence="2">Uncharacterized protein</fullName>
    </submittedName>
</protein>
<keyword evidence="1" id="KW-0472">Membrane</keyword>
<evidence type="ECO:0000313" key="3">
    <source>
        <dbReference type="Proteomes" id="UP000322873"/>
    </source>
</evidence>
<name>A0A5M9K868_MONFR</name>
<keyword evidence="1" id="KW-0812">Transmembrane</keyword>
<reference evidence="2 3" key="1">
    <citation type="submission" date="2019-06" db="EMBL/GenBank/DDBJ databases">
        <title>Genome Sequence of the Brown Rot Fungal Pathogen Monilinia fructicola.</title>
        <authorList>
            <person name="De Miccolis Angelini R.M."/>
            <person name="Landi L."/>
            <person name="Abate D."/>
            <person name="Pollastro S."/>
            <person name="Romanazzi G."/>
            <person name="Faretra F."/>
        </authorList>
    </citation>
    <scope>NUCLEOTIDE SEQUENCE [LARGE SCALE GENOMIC DNA]</scope>
    <source>
        <strain evidence="2 3">Mfrc123</strain>
    </source>
</reference>
<dbReference type="AlphaFoldDB" id="A0A5M9K868"/>
<dbReference type="Proteomes" id="UP000322873">
    <property type="component" value="Unassembled WGS sequence"/>
</dbReference>
<keyword evidence="1" id="KW-1133">Transmembrane helix</keyword>
<feature type="transmembrane region" description="Helical" evidence="1">
    <location>
        <begin position="79"/>
        <end position="99"/>
    </location>
</feature>
<evidence type="ECO:0000256" key="1">
    <source>
        <dbReference type="SAM" id="Phobius"/>
    </source>
</evidence>
<keyword evidence="3" id="KW-1185">Reference proteome</keyword>
<comment type="caution">
    <text evidence="2">The sequence shown here is derived from an EMBL/GenBank/DDBJ whole genome shotgun (WGS) entry which is preliminary data.</text>
</comment>